<proteinExistence type="predicted"/>
<evidence type="ECO:0000313" key="2">
    <source>
        <dbReference type="EMBL" id="MVQ31307.1"/>
    </source>
</evidence>
<gene>
    <name evidence="2" type="ORF">GON04_17760</name>
</gene>
<evidence type="ECO:0000259" key="1">
    <source>
        <dbReference type="Pfam" id="PF21746"/>
    </source>
</evidence>
<keyword evidence="3" id="KW-1185">Reference proteome</keyword>
<evidence type="ECO:0000313" key="3">
    <source>
        <dbReference type="Proteomes" id="UP000469385"/>
    </source>
</evidence>
<name>A0A6N8IWV1_9BURK</name>
<dbReference type="InterPro" id="IPR049221">
    <property type="entry name" value="DUF6869"/>
</dbReference>
<feature type="domain" description="DUF6869" evidence="1">
    <location>
        <begin position="75"/>
        <end position="173"/>
    </location>
</feature>
<organism evidence="2 3">
    <name type="scientific">Ramlibacter pinisoli</name>
    <dbReference type="NCBI Taxonomy" id="2682844"/>
    <lineage>
        <taxon>Bacteria</taxon>
        <taxon>Pseudomonadati</taxon>
        <taxon>Pseudomonadota</taxon>
        <taxon>Betaproteobacteria</taxon>
        <taxon>Burkholderiales</taxon>
        <taxon>Comamonadaceae</taxon>
        <taxon>Ramlibacter</taxon>
    </lineage>
</organism>
<dbReference type="RefSeq" id="WP_157399368.1">
    <property type="nucleotide sequence ID" value="NZ_WSEL01000009.1"/>
</dbReference>
<reference evidence="2 3" key="1">
    <citation type="submission" date="2019-12" db="EMBL/GenBank/DDBJ databases">
        <authorList>
            <person name="Huq M.A."/>
        </authorList>
    </citation>
    <scope>NUCLEOTIDE SEQUENCE [LARGE SCALE GENOMIC DNA]</scope>
    <source>
        <strain evidence="2 3">MAH-25</strain>
    </source>
</reference>
<dbReference type="EMBL" id="WSEL01000009">
    <property type="protein sequence ID" value="MVQ31307.1"/>
    <property type="molecule type" value="Genomic_DNA"/>
</dbReference>
<sequence length="188" mass="20949">MRTCPPRRRFVLAHASRVARLARPIPAVPPMQLQVRCGRTVDDAAAAVELTPAEIIDWARAYCLAQQDPDLLALDTHPLWWAVERFMLFSEAGRLEDCWRAILAVLCVTSDPEVLGVLAAGPLEDLIEQAGTAFADRIVWQAWTDPAFCRLLEGAWECGRPEVWERIAAVRSQAGQAMVPPLPLHQLH</sequence>
<dbReference type="Proteomes" id="UP000469385">
    <property type="component" value="Unassembled WGS sequence"/>
</dbReference>
<dbReference type="AlphaFoldDB" id="A0A6N8IWV1"/>
<protein>
    <recommendedName>
        <fullName evidence="1">DUF6869 domain-containing protein</fullName>
    </recommendedName>
</protein>
<comment type="caution">
    <text evidence="2">The sequence shown here is derived from an EMBL/GenBank/DDBJ whole genome shotgun (WGS) entry which is preliminary data.</text>
</comment>
<dbReference type="Pfam" id="PF21746">
    <property type="entry name" value="DUF6869"/>
    <property type="match status" value="1"/>
</dbReference>
<accession>A0A6N8IWV1</accession>